<gene>
    <name evidence="2" type="ORF">STAS_31741</name>
</gene>
<dbReference type="AlphaFoldDB" id="A0A5A7RCY6"/>
<keyword evidence="1" id="KW-0812">Transmembrane</keyword>
<keyword evidence="1" id="KW-0472">Membrane</keyword>
<organism evidence="2 3">
    <name type="scientific">Striga asiatica</name>
    <name type="common">Asiatic witchweed</name>
    <name type="synonym">Buchnera asiatica</name>
    <dbReference type="NCBI Taxonomy" id="4170"/>
    <lineage>
        <taxon>Eukaryota</taxon>
        <taxon>Viridiplantae</taxon>
        <taxon>Streptophyta</taxon>
        <taxon>Embryophyta</taxon>
        <taxon>Tracheophyta</taxon>
        <taxon>Spermatophyta</taxon>
        <taxon>Magnoliopsida</taxon>
        <taxon>eudicotyledons</taxon>
        <taxon>Gunneridae</taxon>
        <taxon>Pentapetalae</taxon>
        <taxon>asterids</taxon>
        <taxon>lamiids</taxon>
        <taxon>Lamiales</taxon>
        <taxon>Orobanchaceae</taxon>
        <taxon>Buchnereae</taxon>
        <taxon>Striga</taxon>
    </lineage>
</organism>
<reference evidence="3" key="1">
    <citation type="journal article" date="2019" name="Curr. Biol.">
        <title>Genome Sequence of Striga asiatica Provides Insight into the Evolution of Plant Parasitism.</title>
        <authorList>
            <person name="Yoshida S."/>
            <person name="Kim S."/>
            <person name="Wafula E.K."/>
            <person name="Tanskanen J."/>
            <person name="Kim Y.M."/>
            <person name="Honaas L."/>
            <person name="Yang Z."/>
            <person name="Spallek T."/>
            <person name="Conn C.E."/>
            <person name="Ichihashi Y."/>
            <person name="Cheong K."/>
            <person name="Cui S."/>
            <person name="Der J.P."/>
            <person name="Gundlach H."/>
            <person name="Jiao Y."/>
            <person name="Hori C."/>
            <person name="Ishida J.K."/>
            <person name="Kasahara H."/>
            <person name="Kiba T."/>
            <person name="Kim M.S."/>
            <person name="Koo N."/>
            <person name="Laohavisit A."/>
            <person name="Lee Y.H."/>
            <person name="Lumba S."/>
            <person name="McCourt P."/>
            <person name="Mortimer J.C."/>
            <person name="Mutuku J.M."/>
            <person name="Nomura T."/>
            <person name="Sasaki-Sekimoto Y."/>
            <person name="Seto Y."/>
            <person name="Wang Y."/>
            <person name="Wakatake T."/>
            <person name="Sakakibara H."/>
            <person name="Demura T."/>
            <person name="Yamaguchi S."/>
            <person name="Yoneyama K."/>
            <person name="Manabe R.I."/>
            <person name="Nelson D.C."/>
            <person name="Schulman A.H."/>
            <person name="Timko M.P."/>
            <person name="dePamphilis C.W."/>
            <person name="Choi D."/>
            <person name="Shirasu K."/>
        </authorList>
    </citation>
    <scope>NUCLEOTIDE SEQUENCE [LARGE SCALE GENOMIC DNA]</scope>
    <source>
        <strain evidence="3">cv. UVA1</strain>
    </source>
</reference>
<keyword evidence="2" id="KW-0251">Elongation factor</keyword>
<comment type="caution">
    <text evidence="2">The sequence shown here is derived from an EMBL/GenBank/DDBJ whole genome shotgun (WGS) entry which is preliminary data.</text>
</comment>
<evidence type="ECO:0000313" key="2">
    <source>
        <dbReference type="EMBL" id="GER54174.1"/>
    </source>
</evidence>
<dbReference type="GO" id="GO:0003746">
    <property type="term" value="F:translation elongation factor activity"/>
    <property type="evidence" value="ECO:0007669"/>
    <property type="project" value="UniProtKB-KW"/>
</dbReference>
<protein>
    <submittedName>
        <fullName evidence="2">Transcription elongation factor S-II</fullName>
    </submittedName>
</protein>
<evidence type="ECO:0000256" key="1">
    <source>
        <dbReference type="SAM" id="Phobius"/>
    </source>
</evidence>
<sequence>MVKVMQKLIVHVLDWGHKSHLMMKIIFQLGLVNQMMTCLMIFFLIMMNMFRQEKNLKEFKKKVQDCDDDAGYTHPMATTEMDFEEDELTQGEGLESILHPKLRFNHPKLRFNQIW</sequence>
<name>A0A5A7RCY6_STRAF</name>
<keyword evidence="2" id="KW-0648">Protein biosynthesis</keyword>
<dbReference type="EMBL" id="BKCP01010959">
    <property type="protein sequence ID" value="GER54174.1"/>
    <property type="molecule type" value="Genomic_DNA"/>
</dbReference>
<accession>A0A5A7RCY6</accession>
<feature type="transmembrane region" description="Helical" evidence="1">
    <location>
        <begin position="25"/>
        <end position="50"/>
    </location>
</feature>
<evidence type="ECO:0000313" key="3">
    <source>
        <dbReference type="Proteomes" id="UP000325081"/>
    </source>
</evidence>
<keyword evidence="1" id="KW-1133">Transmembrane helix</keyword>
<proteinExistence type="predicted"/>
<dbReference type="Proteomes" id="UP000325081">
    <property type="component" value="Unassembled WGS sequence"/>
</dbReference>
<keyword evidence="3" id="KW-1185">Reference proteome</keyword>